<accession>A0AA37GWQ6</accession>
<gene>
    <name evidence="2" type="ORF">ColLi_10933</name>
</gene>
<dbReference type="InterPro" id="IPR027417">
    <property type="entry name" value="P-loop_NTPase"/>
</dbReference>
<organism evidence="2 3">
    <name type="scientific">Colletotrichum liriopes</name>
    <dbReference type="NCBI Taxonomy" id="708192"/>
    <lineage>
        <taxon>Eukaryota</taxon>
        <taxon>Fungi</taxon>
        <taxon>Dikarya</taxon>
        <taxon>Ascomycota</taxon>
        <taxon>Pezizomycotina</taxon>
        <taxon>Sordariomycetes</taxon>
        <taxon>Hypocreomycetidae</taxon>
        <taxon>Glomerellales</taxon>
        <taxon>Glomerellaceae</taxon>
        <taxon>Colletotrichum</taxon>
        <taxon>Colletotrichum spaethianum species complex</taxon>
    </lineage>
</organism>
<dbReference type="Pfam" id="PF01467">
    <property type="entry name" value="CTP_transf_like"/>
    <property type="match status" value="1"/>
</dbReference>
<evidence type="ECO:0000259" key="1">
    <source>
        <dbReference type="Pfam" id="PF01467"/>
    </source>
</evidence>
<dbReference type="SUPFAM" id="SSF52540">
    <property type="entry name" value="P-loop containing nucleoside triphosphate hydrolases"/>
    <property type="match status" value="1"/>
</dbReference>
<feature type="domain" description="Cytidyltransferase-like" evidence="1">
    <location>
        <begin position="157"/>
        <end position="264"/>
    </location>
</feature>
<sequence length="518" mass="56881">MASASQQKCARVLSIVAFEDIRELDWSPISLIVSTSAKCATKRLTLVLVNHVFAAKSAARASLFPSVQHYVTTITSLAQTSVESAAVAIDVLLFGWSDLQLSAYTWDQVYSNSPSHVTEIIGDAPYCQVEPIIRVPPSTNTEQVCADEVTMNVVSVNGTFDHLHIGHKILLLLAAWLATKTLICAVSTASPSDPSHKKLYQLSESFERRQSAVRQFIEGFQTFKRRPFELKVVLRKDYGPQVSERELDAIVLSTESAHHGVIVNRLRAEANLPLVKVFVVDVVQAAGSTFSCDQGQKLTTRMSSSLVRESLDKRSLKFILLNGFAGVGKFTIASQLANYFTSAGLDARVVHSHLLADLADAVRPRTAPTYQTFRGQLWDLVFDAISTDEHIPPGKAFVFTGNFSQSMVGQTAAQKFETAALRCGASFIPITINCSIEELQRRIVSKSRSEVSSRKLLDPARGGEIAAQKVLHSFEHTQALNLDVSLMSAEQAAKRIADHVEKIHQKRDPYPGWGGSEL</sequence>
<comment type="caution">
    <text evidence="2">The sequence shown here is derived from an EMBL/GenBank/DDBJ whole genome shotgun (WGS) entry which is preliminary data.</text>
</comment>
<dbReference type="EMBL" id="BPPX01000030">
    <property type="protein sequence ID" value="GJC88095.1"/>
    <property type="molecule type" value="Genomic_DNA"/>
</dbReference>
<dbReference type="SUPFAM" id="SSF52374">
    <property type="entry name" value="Nucleotidylyl transferase"/>
    <property type="match status" value="1"/>
</dbReference>
<dbReference type="GO" id="GO:0003824">
    <property type="term" value="F:catalytic activity"/>
    <property type="evidence" value="ECO:0007669"/>
    <property type="project" value="InterPro"/>
</dbReference>
<dbReference type="AlphaFoldDB" id="A0AA37GWQ6"/>
<reference evidence="2 3" key="1">
    <citation type="submission" date="2021-07" db="EMBL/GenBank/DDBJ databases">
        <title>Genome data of Colletotrichum spaethianum.</title>
        <authorList>
            <person name="Utami Y.D."/>
            <person name="Hiruma K."/>
        </authorList>
    </citation>
    <scope>NUCLEOTIDE SEQUENCE [LARGE SCALE GENOMIC DNA]</scope>
    <source>
        <strain evidence="2 3">MAFF 242679</strain>
    </source>
</reference>
<proteinExistence type="predicted"/>
<protein>
    <recommendedName>
        <fullName evidence="1">Cytidyltransferase-like domain-containing protein</fullName>
    </recommendedName>
</protein>
<dbReference type="InterPro" id="IPR014729">
    <property type="entry name" value="Rossmann-like_a/b/a_fold"/>
</dbReference>
<dbReference type="Gene3D" id="3.40.50.300">
    <property type="entry name" value="P-loop containing nucleotide triphosphate hydrolases"/>
    <property type="match status" value="1"/>
</dbReference>
<dbReference type="InterPro" id="IPR004821">
    <property type="entry name" value="Cyt_trans-like"/>
</dbReference>
<dbReference type="Gene3D" id="3.40.50.620">
    <property type="entry name" value="HUPs"/>
    <property type="match status" value="1"/>
</dbReference>
<evidence type="ECO:0000313" key="3">
    <source>
        <dbReference type="Proteomes" id="UP001055172"/>
    </source>
</evidence>
<evidence type="ECO:0000313" key="2">
    <source>
        <dbReference type="EMBL" id="GJC88095.1"/>
    </source>
</evidence>
<name>A0AA37GWQ6_9PEZI</name>
<dbReference type="Proteomes" id="UP001055172">
    <property type="component" value="Unassembled WGS sequence"/>
</dbReference>
<keyword evidence="3" id="KW-1185">Reference proteome</keyword>